<comment type="caution">
    <text evidence="8">The sequence shown here is derived from an EMBL/GenBank/DDBJ whole genome shotgun (WGS) entry which is preliminary data.</text>
</comment>
<keyword evidence="9" id="KW-1185">Reference proteome</keyword>
<keyword evidence="5 6" id="KW-0460">Magnesium</keyword>
<dbReference type="NCBIfam" id="TIGR00028">
    <property type="entry name" value="Mtu_PIN_fam"/>
    <property type="match status" value="1"/>
</dbReference>
<dbReference type="SUPFAM" id="SSF88723">
    <property type="entry name" value="PIN domain-like"/>
    <property type="match status" value="1"/>
</dbReference>
<evidence type="ECO:0000313" key="8">
    <source>
        <dbReference type="EMBL" id="GEM41732.1"/>
    </source>
</evidence>
<dbReference type="EC" id="3.1.-.-" evidence="6"/>
<dbReference type="GO" id="GO:0090729">
    <property type="term" value="F:toxin activity"/>
    <property type="evidence" value="ECO:0007669"/>
    <property type="project" value="UniProtKB-KW"/>
</dbReference>
<evidence type="ECO:0000256" key="1">
    <source>
        <dbReference type="ARBA" id="ARBA00022649"/>
    </source>
</evidence>
<dbReference type="OrthoDB" id="556169at2"/>
<feature type="domain" description="PIN" evidence="7">
    <location>
        <begin position="3"/>
        <end position="133"/>
    </location>
</feature>
<dbReference type="CDD" id="cd18678">
    <property type="entry name" value="PIN_MtVapC25_VapC33-like"/>
    <property type="match status" value="1"/>
</dbReference>
<dbReference type="AlphaFoldDB" id="A0A511MM80"/>
<name>A0A511MM80_9NOCA</name>
<keyword evidence="1 6" id="KW-1277">Toxin-antitoxin system</keyword>
<keyword evidence="3 6" id="KW-0479">Metal-binding</keyword>
<dbReference type="HAMAP" id="MF_00265">
    <property type="entry name" value="VapC_Nob1"/>
    <property type="match status" value="1"/>
</dbReference>
<evidence type="ECO:0000256" key="2">
    <source>
        <dbReference type="ARBA" id="ARBA00022722"/>
    </source>
</evidence>
<evidence type="ECO:0000313" key="9">
    <source>
        <dbReference type="Proteomes" id="UP000321424"/>
    </source>
</evidence>
<comment type="function">
    <text evidence="6">Toxic component of a toxin-antitoxin (TA) system. An RNase.</text>
</comment>
<gene>
    <name evidence="8" type="primary">vapC43</name>
    <name evidence="6" type="synonym">vapC</name>
    <name evidence="8" type="ORF">NN4_62510</name>
</gene>
<dbReference type="RefSeq" id="WP_147138833.1">
    <property type="nucleotide sequence ID" value="NZ_BJXA01000056.1"/>
</dbReference>
<evidence type="ECO:0000256" key="3">
    <source>
        <dbReference type="ARBA" id="ARBA00022723"/>
    </source>
</evidence>
<dbReference type="Pfam" id="PF01850">
    <property type="entry name" value="PIN"/>
    <property type="match status" value="1"/>
</dbReference>
<organism evidence="8 9">
    <name type="scientific">Nocardia ninae NBRC 108245</name>
    <dbReference type="NCBI Taxonomy" id="1210091"/>
    <lineage>
        <taxon>Bacteria</taxon>
        <taxon>Bacillati</taxon>
        <taxon>Actinomycetota</taxon>
        <taxon>Actinomycetes</taxon>
        <taxon>Mycobacteriales</taxon>
        <taxon>Nocardiaceae</taxon>
        <taxon>Nocardia</taxon>
    </lineage>
</organism>
<dbReference type="GO" id="GO:0000287">
    <property type="term" value="F:magnesium ion binding"/>
    <property type="evidence" value="ECO:0007669"/>
    <property type="project" value="UniProtKB-UniRule"/>
</dbReference>
<keyword evidence="4 6" id="KW-0378">Hydrolase</keyword>
<dbReference type="InterPro" id="IPR002716">
    <property type="entry name" value="PIN_dom"/>
</dbReference>
<feature type="binding site" evidence="6">
    <location>
        <position position="5"/>
    </location>
    <ligand>
        <name>Mg(2+)</name>
        <dbReference type="ChEBI" id="CHEBI:18420"/>
    </ligand>
</feature>
<sequence length="147" mass="16219">MLLPDVNVLVYAFRVESPDHAAAHDWLTTLVNGPATFALSELVLSGFVRVVTNPRIFRTPTSPDQALQFTEILIGAPNSRPVRPGPRHYEIFAHLCRTIDARGNDVADAYHAALAIESGSELITCDRGFARFPGLRWQHPFAVQSKA</sequence>
<dbReference type="GO" id="GO:0016788">
    <property type="term" value="F:hydrolase activity, acting on ester bonds"/>
    <property type="evidence" value="ECO:0007669"/>
    <property type="project" value="InterPro"/>
</dbReference>
<keyword evidence="6" id="KW-0800">Toxin</keyword>
<protein>
    <recommendedName>
        <fullName evidence="6">Ribonuclease VapC</fullName>
        <shortName evidence="6">RNase VapC</shortName>
        <ecNumber evidence="6">3.1.-.-</ecNumber>
    </recommendedName>
    <alternativeName>
        <fullName evidence="6">Toxin VapC</fullName>
    </alternativeName>
</protein>
<dbReference type="GO" id="GO:0045926">
    <property type="term" value="P:negative regulation of growth"/>
    <property type="evidence" value="ECO:0007669"/>
    <property type="project" value="UniProtKB-ARBA"/>
</dbReference>
<dbReference type="InterPro" id="IPR029060">
    <property type="entry name" value="PIN-like_dom_sf"/>
</dbReference>
<comment type="cofactor">
    <cofactor evidence="6">
        <name>Mg(2+)</name>
        <dbReference type="ChEBI" id="CHEBI:18420"/>
    </cofactor>
</comment>
<dbReference type="GO" id="GO:0004540">
    <property type="term" value="F:RNA nuclease activity"/>
    <property type="evidence" value="ECO:0007669"/>
    <property type="project" value="InterPro"/>
</dbReference>
<keyword evidence="2 6" id="KW-0540">Nuclease</keyword>
<evidence type="ECO:0000256" key="5">
    <source>
        <dbReference type="ARBA" id="ARBA00022842"/>
    </source>
</evidence>
<dbReference type="EMBL" id="BJXA01000056">
    <property type="protein sequence ID" value="GEM41732.1"/>
    <property type="molecule type" value="Genomic_DNA"/>
</dbReference>
<dbReference type="Proteomes" id="UP000321424">
    <property type="component" value="Unassembled WGS sequence"/>
</dbReference>
<accession>A0A511MM80</accession>
<evidence type="ECO:0000256" key="4">
    <source>
        <dbReference type="ARBA" id="ARBA00022801"/>
    </source>
</evidence>
<comment type="similarity">
    <text evidence="6">Belongs to the PINc/VapC protein family.</text>
</comment>
<reference evidence="8 9" key="1">
    <citation type="submission" date="2019-07" db="EMBL/GenBank/DDBJ databases">
        <title>Whole genome shotgun sequence of Nocardia ninae NBRC 108245.</title>
        <authorList>
            <person name="Hosoyama A."/>
            <person name="Uohara A."/>
            <person name="Ohji S."/>
            <person name="Ichikawa N."/>
        </authorList>
    </citation>
    <scope>NUCLEOTIDE SEQUENCE [LARGE SCALE GENOMIC DNA]</scope>
    <source>
        <strain evidence="8 9">NBRC 108245</strain>
    </source>
</reference>
<proteinExistence type="inferred from homology"/>
<evidence type="ECO:0000256" key="6">
    <source>
        <dbReference type="HAMAP-Rule" id="MF_00265"/>
    </source>
</evidence>
<evidence type="ECO:0000259" key="7">
    <source>
        <dbReference type="Pfam" id="PF01850"/>
    </source>
</evidence>
<feature type="binding site" evidence="6">
    <location>
        <position position="108"/>
    </location>
    <ligand>
        <name>Mg(2+)</name>
        <dbReference type="ChEBI" id="CHEBI:18420"/>
    </ligand>
</feature>
<dbReference type="InterPro" id="IPR022907">
    <property type="entry name" value="VapC_family"/>
</dbReference>
<dbReference type="InterPro" id="IPR006226">
    <property type="entry name" value="Mtu_PIN"/>
</dbReference>
<dbReference type="Gene3D" id="3.40.50.1010">
    <property type="entry name" value="5'-nuclease"/>
    <property type="match status" value="1"/>
</dbReference>